<feature type="compositionally biased region" description="Basic and acidic residues" evidence="15">
    <location>
        <begin position="340"/>
        <end position="349"/>
    </location>
</feature>
<feature type="transmembrane region" description="Helical" evidence="16">
    <location>
        <begin position="1348"/>
        <end position="1371"/>
    </location>
</feature>
<dbReference type="GO" id="GO:0016887">
    <property type="term" value="F:ATP hydrolysis activity"/>
    <property type="evidence" value="ECO:0007669"/>
    <property type="project" value="InterPro"/>
</dbReference>
<dbReference type="GO" id="GO:0005681">
    <property type="term" value="C:spliceosomal complex"/>
    <property type="evidence" value="ECO:0007669"/>
    <property type="project" value="InterPro"/>
</dbReference>
<dbReference type="NCBIfam" id="TIGR01494">
    <property type="entry name" value="ATPase_P-type"/>
    <property type="match status" value="2"/>
</dbReference>
<dbReference type="InterPro" id="IPR006121">
    <property type="entry name" value="HMA_dom"/>
</dbReference>
<evidence type="ECO:0000256" key="8">
    <source>
        <dbReference type="ARBA" id="ARBA00022840"/>
    </source>
</evidence>
<dbReference type="InterPro" id="IPR018303">
    <property type="entry name" value="ATPase_P-typ_P_site"/>
</dbReference>
<dbReference type="PROSITE" id="PS00154">
    <property type="entry name" value="ATPASE_E1_E2"/>
    <property type="match status" value="1"/>
</dbReference>
<dbReference type="InterPro" id="IPR059000">
    <property type="entry name" value="ATPase_P-type_domA"/>
</dbReference>
<evidence type="ECO:0000256" key="11">
    <source>
        <dbReference type="ARBA" id="ARBA00023008"/>
    </source>
</evidence>
<feature type="transmembrane region" description="Helical" evidence="16">
    <location>
        <begin position="1698"/>
        <end position="1721"/>
    </location>
</feature>
<evidence type="ECO:0000256" key="5">
    <source>
        <dbReference type="ARBA" id="ARBA00022723"/>
    </source>
</evidence>
<dbReference type="InterPro" id="IPR044492">
    <property type="entry name" value="P_typ_ATPase_HD_dom"/>
</dbReference>
<dbReference type="InterPro" id="IPR023298">
    <property type="entry name" value="ATPase_P-typ_TM_dom_sf"/>
</dbReference>
<dbReference type="EC" id="7.2.2.8" evidence="2"/>
<feature type="domain" description="HMA" evidence="17">
    <location>
        <begin position="741"/>
        <end position="808"/>
    </location>
</feature>
<dbReference type="NCBIfam" id="TIGR01525">
    <property type="entry name" value="ATPase-IB_hvy"/>
    <property type="match status" value="1"/>
</dbReference>
<dbReference type="InterPro" id="IPR023214">
    <property type="entry name" value="HAD_sf"/>
</dbReference>
<feature type="compositionally biased region" description="Low complexity" evidence="15">
    <location>
        <begin position="16"/>
        <end position="26"/>
    </location>
</feature>
<accession>A0A9W7XQR6</accession>
<dbReference type="CDD" id="cd02094">
    <property type="entry name" value="P-type_ATPase_Cu-like"/>
    <property type="match status" value="1"/>
</dbReference>
<dbReference type="Gene3D" id="3.40.1110.10">
    <property type="entry name" value="Calcium-transporting ATPase, cytoplasmic domain N"/>
    <property type="match status" value="1"/>
</dbReference>
<dbReference type="InterPro" id="IPR023299">
    <property type="entry name" value="ATPase_P-typ_cyto_dom_N"/>
</dbReference>
<dbReference type="FunFam" id="2.70.150.10:FF:000002">
    <property type="entry name" value="Copper-transporting ATPase 1, putative"/>
    <property type="match status" value="1"/>
</dbReference>
<feature type="compositionally biased region" description="Polar residues" evidence="15">
    <location>
        <begin position="38"/>
        <end position="50"/>
    </location>
</feature>
<evidence type="ECO:0000259" key="17">
    <source>
        <dbReference type="PROSITE" id="PS50846"/>
    </source>
</evidence>
<evidence type="ECO:0000313" key="18">
    <source>
        <dbReference type="EMBL" id="KAJ1648163.1"/>
    </source>
</evidence>
<evidence type="ECO:0000256" key="6">
    <source>
        <dbReference type="ARBA" id="ARBA00022737"/>
    </source>
</evidence>
<evidence type="ECO:0000256" key="7">
    <source>
        <dbReference type="ARBA" id="ARBA00022741"/>
    </source>
</evidence>
<evidence type="ECO:0000256" key="13">
    <source>
        <dbReference type="ARBA" id="ARBA00023136"/>
    </source>
</evidence>
<feature type="region of interest" description="Disordered" evidence="15">
    <location>
        <begin position="340"/>
        <end position="459"/>
    </location>
</feature>
<keyword evidence="4 16" id="KW-0812">Transmembrane</keyword>
<dbReference type="FunFam" id="3.30.70.100:FF:000001">
    <property type="entry name" value="ATPase copper transporting beta"/>
    <property type="match status" value="5"/>
</dbReference>
<feature type="compositionally biased region" description="Basic and acidic residues" evidence="15">
    <location>
        <begin position="423"/>
        <end position="459"/>
    </location>
</feature>
<dbReference type="Gene3D" id="2.70.150.10">
    <property type="entry name" value="Calcium-transporting ATPase, cytoplasmic transduction domain A"/>
    <property type="match status" value="1"/>
</dbReference>
<dbReference type="Pfam" id="PF00702">
    <property type="entry name" value="Hydrolase"/>
    <property type="match status" value="1"/>
</dbReference>
<keyword evidence="10 16" id="KW-1133">Transmembrane helix</keyword>
<dbReference type="PANTHER" id="PTHR46594:SF4">
    <property type="entry name" value="P-TYPE CATION-TRANSPORTING ATPASE"/>
    <property type="match status" value="1"/>
</dbReference>
<keyword evidence="7" id="KW-0547">Nucleotide-binding</keyword>
<feature type="transmembrane region" description="Helical" evidence="16">
    <location>
        <begin position="1117"/>
        <end position="1137"/>
    </location>
</feature>
<keyword evidence="19" id="KW-1185">Reference proteome</keyword>
<keyword evidence="6" id="KW-0677">Repeat</keyword>
<keyword evidence="5" id="KW-0479">Metal-binding</keyword>
<dbReference type="NCBIfam" id="TIGR00003">
    <property type="entry name" value="copper ion binding protein"/>
    <property type="match status" value="4"/>
</dbReference>
<feature type="transmembrane region" description="Helical" evidence="16">
    <location>
        <begin position="1727"/>
        <end position="1749"/>
    </location>
</feature>
<dbReference type="PRINTS" id="PR00943">
    <property type="entry name" value="CUATPASE"/>
</dbReference>
<dbReference type="SUPFAM" id="SSF81653">
    <property type="entry name" value="Calcium ATPase, transduction domain A"/>
    <property type="match status" value="1"/>
</dbReference>
<dbReference type="CDD" id="cd00371">
    <property type="entry name" value="HMA"/>
    <property type="match status" value="5"/>
</dbReference>
<dbReference type="PROSITE" id="PS50846">
    <property type="entry name" value="HMA_2"/>
    <property type="match status" value="5"/>
</dbReference>
<evidence type="ECO:0000256" key="2">
    <source>
        <dbReference type="ARBA" id="ARBA00012517"/>
    </source>
</evidence>
<comment type="subcellular location">
    <subcellularLocation>
        <location evidence="1">Membrane</location>
    </subcellularLocation>
</comment>
<dbReference type="PROSITE" id="PS01047">
    <property type="entry name" value="HMA_1"/>
    <property type="match status" value="5"/>
</dbReference>
<dbReference type="SUPFAM" id="SSF55008">
    <property type="entry name" value="HMA, heavy metal-associated domain"/>
    <property type="match status" value="5"/>
</dbReference>
<dbReference type="InterPro" id="IPR001757">
    <property type="entry name" value="P_typ_ATPase"/>
</dbReference>
<dbReference type="InterPro" id="IPR006122">
    <property type="entry name" value="HMA_Cu_ion-bd"/>
</dbReference>
<sequence length="1846" mass="196274">MSSLSQFLPEPKHRASSNNNSSSNNSDRIGSRHPAESHVSNASNTLTTTGIPPLGQRKGWMPKTEADFGDGGAYPEIHVLQYPRGMGRKKTKRGNALAKQVDAQGNVDYEALARHGRRENEIVQATFRELVPLRQRAGIDSEAPAIPERPDADTVRVAAEKTKKALEKIMGSRVGTASAKSAKKSEPTFVRYTPNQQAPGFNSGAAQRIVRISDMPTDPLAPPKIKLQKATRRPASPPAPVMHSPPRKVTADEQKQWVIPPCVSNWKNIHGFTVSLDKRLAADGRGAEQIEVSDNFAALSEALVSAEEHARKEIAERARIQQTLAQREKNAKEERLRALAQRAREERAAARTAPSDSPSDSPAQAQAQTQAQTPAKAPVQTQTQTQARADRGRKTARDYFDAPSGSVAGGSKTPENNTSDSDEAARERDALRRERRKQHERELRMGRTANDNDTRRAETRDISEKIALGIAKPTAMRETLFDSRLFNQASVSNAQMQNDEAYNLYDKPLFSTAGRSANYRPSAAAVDDDQASDVARMMDSDRFGGAGSLHGLEPQSSNKKRKTELRSAPVEFEKGDVFGIDDFVGSTRSAAEQAWAVTGMTCQSCVRSIETALSDLDGLYSIEVSLDQAQATAVFDSTRLSATQITQAIEDSGFDAAVDQGSERMQATLDIGGMTCQSCVRSIETALGSLAGIDQAAVSLEKNQATVAWNPRVVLGVEQVVAAIEDCGFEAALASAGGGSMVAAVGVEGMTCQSCVGSVTAALEDVKGVLHAEVRLKPRGLATIRYQPDLVSIDAFVAAIEDAGFAASLESNDTEADADTESPMLLDGKTFTAAGGSEEQEIPLLNTGTRKPAHSFSSTKSGDTLLDDGATAGGTLLQLEVHGMTCSSCVALIERTLNRHEGVLSIGVSLLAQRATVSYDAAIVSESSIVQWISELGFEAKALDAAARVAQLNLNVYGMTCASCVGAVERAVRREPGVVSVSVSLAMETAAIEYRPAQIGVRKLVAAVEAAGFDVLVAETVQSNTQLESLQRTRDIIAWRRRFWQSLWFSLPVIFIAKIAPHINGLSGLFMWQVVSGLPLGALCQLLLTIPLQFYIGSRFYANSFKALRHGNANMDVLVTTGTSLAFFFSLFMLTWSVFHGKHPHPHCFFEASAMLITFVSLGRYLENVAKGNASAALSTLMTLTPTQATLIVFDDSGREVSERKIATELIQTGDCLRVFPGERIPADGTIVAGESAVDESTVTGEALPVNKGPGYAVVAGTVNGTGSFTMQATKVGADTTVAQIVKLVEAAQTAKAPIQAYADKVAQYFAPAVLLLSLITFIGWTTIAYSSLPKPAMFVDEAEQTGSYIVGCLKFAVAVVVVACPCALGLSTPTAVMVGTGVGAQLGVLIKGGEALEAASHVDVVIFDKTGTLTTGQLSVADVAPAPGVSPRALVLMAAAAEAGSEHPLGRAIVAYARAFLCLGPDRALPAACTGFDSVTGQGVRCFVEPDANAGTGGLSGEVLVGSAVFLSNNGVAVPEELAGASKKAQEARGRTVVLVAIAGVYCGWMALADVLRAESVPTVAALQLMGKEVVMVTGDQPLTAQAIASECGIRRVYAGVSPAGKAAIVAQLQCERKLLRTWTMRSRRVAKRVAMVGDGVNDGAALAAAEVGIALHSGTDVAMEAASMVLMREDVTDVVVALHLARTIFRRIQWNYVWASVYNMLGIPLAMGLFTPLGVALPPVFAGLAMAMSSLSVMASSLLLKLYRKPFCYTPMPGSLPLSLDEVQVLAAPRRGLRNVQQNNGHFAVDMSEIVDDELENAVEMDALSYVDRNQPSTPFRGRNGLFSLDGSSSSAHAYEALPH</sequence>
<dbReference type="Pfam" id="PF00403">
    <property type="entry name" value="HMA"/>
    <property type="match status" value="5"/>
</dbReference>
<keyword evidence="8" id="KW-0067">ATP-binding</keyword>
<dbReference type="InterPro" id="IPR017969">
    <property type="entry name" value="Heavy-metal-associated_CS"/>
</dbReference>
<dbReference type="Pfam" id="PF00122">
    <property type="entry name" value="E1-E2_ATPase"/>
    <property type="match status" value="1"/>
</dbReference>
<feature type="transmembrane region" description="Helical" evidence="16">
    <location>
        <begin position="1309"/>
        <end position="1328"/>
    </location>
</feature>
<comment type="caution">
    <text evidence="18">The sequence shown here is derived from an EMBL/GenBank/DDBJ whole genome shotgun (WGS) entry which is preliminary data.</text>
</comment>
<dbReference type="GO" id="GO:0005507">
    <property type="term" value="F:copper ion binding"/>
    <property type="evidence" value="ECO:0007669"/>
    <property type="project" value="InterPro"/>
</dbReference>
<evidence type="ECO:0000256" key="3">
    <source>
        <dbReference type="ARBA" id="ARBA00022448"/>
    </source>
</evidence>
<keyword evidence="13 16" id="KW-0472">Membrane</keyword>
<evidence type="ECO:0000313" key="19">
    <source>
        <dbReference type="Proteomes" id="UP001145021"/>
    </source>
</evidence>
<dbReference type="Gene3D" id="3.40.50.1000">
    <property type="entry name" value="HAD superfamily/HAD-like"/>
    <property type="match status" value="1"/>
</dbReference>
<evidence type="ECO:0000256" key="16">
    <source>
        <dbReference type="SAM" id="Phobius"/>
    </source>
</evidence>
<keyword evidence="11" id="KW-0186">Copper</keyword>
<dbReference type="InterPro" id="IPR036412">
    <property type="entry name" value="HAD-like_sf"/>
</dbReference>
<dbReference type="SUPFAM" id="SSF81665">
    <property type="entry name" value="Calcium ATPase, transmembrane domain M"/>
    <property type="match status" value="1"/>
</dbReference>
<dbReference type="GO" id="GO:0016020">
    <property type="term" value="C:membrane"/>
    <property type="evidence" value="ECO:0007669"/>
    <property type="project" value="UniProtKB-SubCell"/>
</dbReference>
<dbReference type="InterPro" id="IPR027256">
    <property type="entry name" value="P-typ_ATPase_IB"/>
</dbReference>
<feature type="transmembrane region" description="Helical" evidence="16">
    <location>
        <begin position="1149"/>
        <end position="1166"/>
    </location>
</feature>
<feature type="compositionally biased region" description="Low complexity" evidence="15">
    <location>
        <begin position="350"/>
        <end position="387"/>
    </location>
</feature>
<dbReference type="SUPFAM" id="SSF56784">
    <property type="entry name" value="HAD-like"/>
    <property type="match status" value="1"/>
</dbReference>
<dbReference type="SFLD" id="SFLDF00027">
    <property type="entry name" value="p-type_atpase"/>
    <property type="match status" value="1"/>
</dbReference>
<evidence type="ECO:0000256" key="4">
    <source>
        <dbReference type="ARBA" id="ARBA00022692"/>
    </source>
</evidence>
<dbReference type="InterPro" id="IPR036163">
    <property type="entry name" value="HMA_dom_sf"/>
</dbReference>
<evidence type="ECO:0000256" key="14">
    <source>
        <dbReference type="ARBA" id="ARBA00080126"/>
    </source>
</evidence>
<evidence type="ECO:0000256" key="1">
    <source>
        <dbReference type="ARBA" id="ARBA00004370"/>
    </source>
</evidence>
<feature type="region of interest" description="Disordered" evidence="15">
    <location>
        <begin position="215"/>
        <end position="248"/>
    </location>
</feature>
<organism evidence="18 19">
    <name type="scientific">Coemansia asiatica</name>
    <dbReference type="NCBI Taxonomy" id="1052880"/>
    <lineage>
        <taxon>Eukaryota</taxon>
        <taxon>Fungi</taxon>
        <taxon>Fungi incertae sedis</taxon>
        <taxon>Zoopagomycota</taxon>
        <taxon>Kickxellomycotina</taxon>
        <taxon>Kickxellomycetes</taxon>
        <taxon>Kickxellales</taxon>
        <taxon>Kickxellaceae</taxon>
        <taxon>Coemansia</taxon>
    </lineage>
</organism>
<dbReference type="SFLD" id="SFLDG00002">
    <property type="entry name" value="C1.7:_P-type_atpase_like"/>
    <property type="match status" value="1"/>
</dbReference>
<keyword evidence="9" id="KW-1278">Translocase</keyword>
<dbReference type="Gene3D" id="3.30.70.100">
    <property type="match status" value="5"/>
</dbReference>
<evidence type="ECO:0000256" key="15">
    <source>
        <dbReference type="SAM" id="MobiDB-lite"/>
    </source>
</evidence>
<gene>
    <name evidence="18" type="primary">CCC2</name>
    <name evidence="18" type="ORF">LPJ64_000523</name>
</gene>
<dbReference type="PANTHER" id="PTHR46594">
    <property type="entry name" value="P-TYPE CATION-TRANSPORTING ATPASE"/>
    <property type="match status" value="1"/>
</dbReference>
<feature type="domain" description="HMA" evidence="17">
    <location>
        <begin position="665"/>
        <end position="732"/>
    </location>
</feature>
<dbReference type="PRINTS" id="PR00119">
    <property type="entry name" value="CATATPASE"/>
</dbReference>
<name>A0A9W7XQR6_9FUNG</name>
<dbReference type="GO" id="GO:0005524">
    <property type="term" value="F:ATP binding"/>
    <property type="evidence" value="ECO:0007669"/>
    <property type="project" value="UniProtKB-KW"/>
</dbReference>
<dbReference type="EMBL" id="JANBOH010000010">
    <property type="protein sequence ID" value="KAJ1648163.1"/>
    <property type="molecule type" value="Genomic_DNA"/>
</dbReference>
<dbReference type="InterPro" id="IPR008250">
    <property type="entry name" value="ATPase_P-typ_transduc_dom_A_sf"/>
</dbReference>
<keyword evidence="3" id="KW-0813">Transport</keyword>
<dbReference type="InterPro" id="IPR004015">
    <property type="entry name" value="SKI-int_prot_SKIP_SNW-dom"/>
</dbReference>
<dbReference type="SFLD" id="SFLDS00003">
    <property type="entry name" value="Haloacid_Dehalogenase"/>
    <property type="match status" value="1"/>
</dbReference>
<feature type="compositionally biased region" description="Basic and acidic residues" evidence="15">
    <location>
        <begin position="388"/>
        <end position="400"/>
    </location>
</feature>
<feature type="domain" description="HMA" evidence="17">
    <location>
        <begin position="875"/>
        <end position="941"/>
    </location>
</feature>
<dbReference type="GO" id="GO:0000398">
    <property type="term" value="P:mRNA splicing, via spliceosome"/>
    <property type="evidence" value="ECO:0007669"/>
    <property type="project" value="InterPro"/>
</dbReference>
<evidence type="ECO:0000256" key="12">
    <source>
        <dbReference type="ARBA" id="ARBA00023065"/>
    </source>
</evidence>
<evidence type="ECO:0000256" key="9">
    <source>
        <dbReference type="ARBA" id="ARBA00022967"/>
    </source>
</evidence>
<dbReference type="PRINTS" id="PR00942">
    <property type="entry name" value="CUATPASEI"/>
</dbReference>
<feature type="transmembrane region" description="Helical" evidence="16">
    <location>
        <begin position="1069"/>
        <end position="1096"/>
    </location>
</feature>
<dbReference type="GO" id="GO:0140581">
    <property type="term" value="F:P-type monovalent copper transporter activity"/>
    <property type="evidence" value="ECO:0007669"/>
    <property type="project" value="UniProtKB-EC"/>
</dbReference>
<feature type="region of interest" description="Disordered" evidence="15">
    <location>
        <begin position="543"/>
        <end position="566"/>
    </location>
</feature>
<reference evidence="18" key="1">
    <citation type="submission" date="2022-07" db="EMBL/GenBank/DDBJ databases">
        <title>Phylogenomic reconstructions and comparative analyses of Kickxellomycotina fungi.</title>
        <authorList>
            <person name="Reynolds N.K."/>
            <person name="Stajich J.E."/>
            <person name="Barry K."/>
            <person name="Grigoriev I.V."/>
            <person name="Crous P."/>
            <person name="Smith M.E."/>
        </authorList>
    </citation>
    <scope>NUCLEOTIDE SEQUENCE</scope>
    <source>
        <strain evidence="18">NBRC 105413</strain>
    </source>
</reference>
<dbReference type="Pfam" id="PF02731">
    <property type="entry name" value="SKIP_SNW"/>
    <property type="match status" value="1"/>
</dbReference>
<dbReference type="Proteomes" id="UP001145021">
    <property type="component" value="Unassembled WGS sequence"/>
</dbReference>
<feature type="domain" description="HMA" evidence="17">
    <location>
        <begin position="591"/>
        <end position="657"/>
    </location>
</feature>
<feature type="domain" description="HMA" evidence="17">
    <location>
        <begin position="950"/>
        <end position="1016"/>
    </location>
</feature>
<protein>
    <recommendedName>
        <fullName evidence="2">P-type Cu(+) transporter</fullName>
        <ecNumber evidence="2">7.2.2.8</ecNumber>
    </recommendedName>
    <alternativeName>
        <fullName evidence="14">Cu(2+)-ATPase</fullName>
    </alternativeName>
</protein>
<keyword evidence="12" id="KW-0406">Ion transport</keyword>
<evidence type="ECO:0000256" key="10">
    <source>
        <dbReference type="ARBA" id="ARBA00022989"/>
    </source>
</evidence>
<feature type="region of interest" description="Disordered" evidence="15">
    <location>
        <begin position="1"/>
        <end position="74"/>
    </location>
</feature>
<proteinExistence type="predicted"/>